<dbReference type="AlphaFoldDB" id="S9S7H0"/>
<sequence length="33" mass="3456">MDRLPISLMVADAVGLVSLVALLVAALYLPAIF</sequence>
<dbReference type="EMBL" id="AOLV01000010">
    <property type="protein sequence ID" value="EPX86105.1"/>
    <property type="molecule type" value="Genomic_DNA"/>
</dbReference>
<evidence type="ECO:0000313" key="3">
    <source>
        <dbReference type="Proteomes" id="UP000015346"/>
    </source>
</evidence>
<protein>
    <submittedName>
        <fullName evidence="2">Uncharacterized protein</fullName>
    </submittedName>
</protein>
<comment type="caution">
    <text evidence="2">The sequence shown here is derived from an EMBL/GenBank/DDBJ whole genome shotgun (WGS) entry which is preliminary data.</text>
</comment>
<accession>S9S7H0</accession>
<gene>
    <name evidence="2" type="ORF">ruthe_00913</name>
</gene>
<name>S9S7H0_9RHOB</name>
<proteinExistence type="predicted"/>
<keyword evidence="3" id="KW-1185">Reference proteome</keyword>
<keyword evidence="1" id="KW-0812">Transmembrane</keyword>
<keyword evidence="1" id="KW-1133">Transmembrane helix</keyword>
<keyword evidence="1" id="KW-0472">Membrane</keyword>
<organism evidence="2 3">
    <name type="scientific">Rubellimicrobium thermophilum DSM 16684</name>
    <dbReference type="NCBI Taxonomy" id="1123069"/>
    <lineage>
        <taxon>Bacteria</taxon>
        <taxon>Pseudomonadati</taxon>
        <taxon>Pseudomonadota</taxon>
        <taxon>Alphaproteobacteria</taxon>
        <taxon>Rhodobacterales</taxon>
        <taxon>Roseobacteraceae</taxon>
        <taxon>Rubellimicrobium</taxon>
    </lineage>
</organism>
<dbReference type="HOGENOM" id="CLU_3383597_0_0_5"/>
<evidence type="ECO:0000256" key="1">
    <source>
        <dbReference type="SAM" id="Phobius"/>
    </source>
</evidence>
<evidence type="ECO:0000313" key="2">
    <source>
        <dbReference type="EMBL" id="EPX86105.1"/>
    </source>
</evidence>
<reference evidence="2 3" key="1">
    <citation type="journal article" date="2013" name="Stand. Genomic Sci.">
        <title>Genome sequence of the reddish-pigmented Rubellimicrobium thermophilum type strain (DSM 16684(T)), a member of the Roseobacter clade.</title>
        <authorList>
            <person name="Fiebig A."/>
            <person name="Riedel T."/>
            <person name="Gronow S."/>
            <person name="Petersen J."/>
            <person name="Klenk H.P."/>
            <person name="Goker M."/>
        </authorList>
    </citation>
    <scope>NUCLEOTIDE SEQUENCE [LARGE SCALE GENOMIC DNA]</scope>
    <source>
        <strain evidence="2 3">DSM 16684</strain>
    </source>
</reference>
<feature type="transmembrane region" description="Helical" evidence="1">
    <location>
        <begin position="6"/>
        <end position="29"/>
    </location>
</feature>
<dbReference type="Proteomes" id="UP000015346">
    <property type="component" value="Unassembled WGS sequence"/>
</dbReference>